<sequence>MATDESPSALTRAYRTVTPGYRSHPDAEMNSIGWAMFLGLLALLLPLLPFIIVTWVVSKIVEFFAAQTRNTDE</sequence>
<keyword evidence="3" id="KW-1185">Reference proteome</keyword>
<protein>
    <submittedName>
        <fullName evidence="2">Uncharacterized protein</fullName>
    </submittedName>
</protein>
<evidence type="ECO:0000313" key="2">
    <source>
        <dbReference type="EMBL" id="SFR35316.1"/>
    </source>
</evidence>
<dbReference type="RefSeq" id="WP_089876604.1">
    <property type="nucleotide sequence ID" value="NZ_FOYS01000001.1"/>
</dbReference>
<dbReference type="AlphaFoldDB" id="A0A1I6FZJ5"/>
<organism evidence="2 3">
    <name type="scientific">Halogeometricum limi</name>
    <dbReference type="NCBI Taxonomy" id="555875"/>
    <lineage>
        <taxon>Archaea</taxon>
        <taxon>Methanobacteriati</taxon>
        <taxon>Methanobacteriota</taxon>
        <taxon>Stenosarchaea group</taxon>
        <taxon>Halobacteria</taxon>
        <taxon>Halobacteriales</taxon>
        <taxon>Haloferacaceae</taxon>
        <taxon>Halogeometricum</taxon>
    </lineage>
</organism>
<gene>
    <name evidence="2" type="ORF">SAMN04488124_0598</name>
</gene>
<dbReference type="Pfam" id="PF24379">
    <property type="entry name" value="DUF7535"/>
    <property type="match status" value="1"/>
</dbReference>
<dbReference type="Proteomes" id="UP000243250">
    <property type="component" value="Unassembled WGS sequence"/>
</dbReference>
<name>A0A1I6FZJ5_9EURY</name>
<dbReference type="OrthoDB" id="214423at2157"/>
<keyword evidence="1" id="KW-0812">Transmembrane</keyword>
<evidence type="ECO:0000313" key="3">
    <source>
        <dbReference type="Proteomes" id="UP000243250"/>
    </source>
</evidence>
<feature type="transmembrane region" description="Helical" evidence="1">
    <location>
        <begin position="32"/>
        <end position="57"/>
    </location>
</feature>
<dbReference type="EMBL" id="FOYS01000001">
    <property type="protein sequence ID" value="SFR35316.1"/>
    <property type="molecule type" value="Genomic_DNA"/>
</dbReference>
<reference evidence="3" key="1">
    <citation type="submission" date="2016-10" db="EMBL/GenBank/DDBJ databases">
        <authorList>
            <person name="Varghese N."/>
            <person name="Submissions S."/>
        </authorList>
    </citation>
    <scope>NUCLEOTIDE SEQUENCE [LARGE SCALE GENOMIC DNA]</scope>
    <source>
        <strain evidence="3">CGMCC 1.8711</strain>
    </source>
</reference>
<accession>A0A1I6FZJ5</accession>
<proteinExistence type="predicted"/>
<keyword evidence="1" id="KW-1133">Transmembrane helix</keyword>
<keyword evidence="1" id="KW-0472">Membrane</keyword>
<evidence type="ECO:0000256" key="1">
    <source>
        <dbReference type="SAM" id="Phobius"/>
    </source>
</evidence>
<dbReference type="InterPro" id="IPR055957">
    <property type="entry name" value="DUF7535"/>
</dbReference>